<reference evidence="2" key="2">
    <citation type="journal article" date="2008" name="Nucleic Acids Res.">
        <title>The rice annotation project database (RAP-DB): 2008 update.</title>
        <authorList>
            <consortium name="The rice annotation project (RAP)"/>
        </authorList>
    </citation>
    <scope>GENOME REANNOTATION</scope>
    <source>
        <strain evidence="2">cv. Nipponbare</strain>
    </source>
</reference>
<dbReference type="Proteomes" id="UP000000763">
    <property type="component" value="Chromosome 6"/>
</dbReference>
<sequence>MVLFSSLPPELQMHVVAPHLPGLLERTCLCICACSLVQCNQREREEVSFGYGKGSHACTLQGFFISFLSFQGLHLQDVLQKASKGVGERNSSSPHLVLCVMRRCAATAMDGSTLCPHLSLSLSFCSPSSIECGMLNCREIGVHRRRMEQ</sequence>
<evidence type="ECO:0000313" key="2">
    <source>
        <dbReference type="Proteomes" id="UP000000763"/>
    </source>
</evidence>
<dbReference type="KEGG" id="dosa:Os06g0676400"/>
<gene>
    <name evidence="1" type="ordered locus">Os06g0676400</name>
</gene>
<protein>
    <submittedName>
        <fullName evidence="1">Os06g0676400 protein</fullName>
    </submittedName>
</protein>
<proteinExistence type="predicted"/>
<name>Q0DA59_ORYSJ</name>
<dbReference type="EMBL" id="AP008212">
    <property type="protein sequence ID" value="BAF20264.1"/>
    <property type="molecule type" value="Genomic_DNA"/>
</dbReference>
<reference evidence="1 2" key="1">
    <citation type="journal article" date="2005" name="Nature">
        <title>The map-based sequence of the rice genome.</title>
        <authorList>
            <consortium name="International rice genome sequencing project (IRGSP)"/>
            <person name="Matsumoto T."/>
            <person name="Wu J."/>
            <person name="Kanamori H."/>
            <person name="Katayose Y."/>
            <person name="Fujisawa M."/>
            <person name="Namiki N."/>
            <person name="Mizuno H."/>
            <person name="Yamamoto K."/>
            <person name="Antonio B.A."/>
            <person name="Baba T."/>
            <person name="Sakata K."/>
            <person name="Nagamura Y."/>
            <person name="Aoki H."/>
            <person name="Arikawa K."/>
            <person name="Arita K."/>
            <person name="Bito T."/>
            <person name="Chiden Y."/>
            <person name="Fujitsuka N."/>
            <person name="Fukunaka R."/>
            <person name="Hamada M."/>
            <person name="Harada C."/>
            <person name="Hayashi A."/>
            <person name="Hijishita S."/>
            <person name="Honda M."/>
            <person name="Hosokawa S."/>
            <person name="Ichikawa Y."/>
            <person name="Idonuma A."/>
            <person name="Iijima M."/>
            <person name="Ikeda M."/>
            <person name="Ikeno M."/>
            <person name="Ito K."/>
            <person name="Ito S."/>
            <person name="Ito T."/>
            <person name="Ito Y."/>
            <person name="Ito Y."/>
            <person name="Iwabuchi A."/>
            <person name="Kamiya K."/>
            <person name="Karasawa W."/>
            <person name="Kurita K."/>
            <person name="Katagiri S."/>
            <person name="Kikuta A."/>
            <person name="Kobayashi H."/>
            <person name="Kobayashi N."/>
            <person name="Machita K."/>
            <person name="Maehara T."/>
            <person name="Masukawa M."/>
            <person name="Mizubayashi T."/>
            <person name="Mukai Y."/>
            <person name="Nagasaki H."/>
            <person name="Nagata Y."/>
            <person name="Naito S."/>
            <person name="Nakashima M."/>
            <person name="Nakama Y."/>
            <person name="Nakamichi Y."/>
            <person name="Nakamura M."/>
            <person name="Meguro A."/>
            <person name="Negishi M."/>
            <person name="Ohta I."/>
            <person name="Ohta T."/>
            <person name="Okamoto M."/>
            <person name="Ono N."/>
            <person name="Saji S."/>
            <person name="Sakaguchi M."/>
            <person name="Sakai K."/>
            <person name="Shibata M."/>
            <person name="Shimokawa T."/>
            <person name="Song J."/>
            <person name="Takazaki Y."/>
            <person name="Terasawa K."/>
            <person name="Tsugane M."/>
            <person name="Tsuji K."/>
            <person name="Ueda S."/>
            <person name="Waki K."/>
            <person name="Yamagata H."/>
            <person name="Yamamoto M."/>
            <person name="Yamamoto S."/>
            <person name="Yamane H."/>
            <person name="Yoshiki S."/>
            <person name="Yoshihara R."/>
            <person name="Yukawa K."/>
            <person name="Zhong H."/>
            <person name="Yano M."/>
            <person name="Yuan Q."/>
            <person name="Ouyang S."/>
            <person name="Liu J."/>
            <person name="Jones K.M."/>
            <person name="Gansberger K."/>
            <person name="Moffat K."/>
            <person name="Hill J."/>
            <person name="Bera J."/>
            <person name="Fadrosh D."/>
            <person name="Jin S."/>
            <person name="Johri S."/>
            <person name="Kim M."/>
            <person name="Overton L."/>
            <person name="Reardon M."/>
            <person name="Tsitrin T."/>
            <person name="Vuong H."/>
            <person name="Weaver B."/>
            <person name="Ciecko A."/>
            <person name="Tallon L."/>
            <person name="Jackson J."/>
            <person name="Pai G."/>
            <person name="Aken S.V."/>
            <person name="Utterback T."/>
            <person name="Reidmuller S."/>
            <person name="Feldblyum T."/>
            <person name="Hsiao J."/>
            <person name="Zismann V."/>
            <person name="Iobst S."/>
            <person name="de Vazeille A.R."/>
            <person name="Buell C.R."/>
            <person name="Ying K."/>
            <person name="Li Y."/>
            <person name="Lu T."/>
            <person name="Huang Y."/>
            <person name="Zhao Q."/>
            <person name="Feng Q."/>
            <person name="Zhang L."/>
            <person name="Zhu J."/>
            <person name="Weng Q."/>
            <person name="Mu J."/>
            <person name="Lu Y."/>
            <person name="Fan D."/>
            <person name="Liu Y."/>
            <person name="Guan J."/>
            <person name="Zhang Y."/>
            <person name="Yu S."/>
            <person name="Liu X."/>
            <person name="Zhang Y."/>
            <person name="Hong G."/>
            <person name="Han B."/>
            <person name="Choisne N."/>
            <person name="Demange N."/>
            <person name="Orjeda G."/>
            <person name="Samain S."/>
            <person name="Cattolico L."/>
            <person name="Pelletier E."/>
            <person name="Couloux A."/>
            <person name="Segurens B."/>
            <person name="Wincker P."/>
            <person name="D'Hont A."/>
            <person name="Scarpelli C."/>
            <person name="Weissenbach J."/>
            <person name="Salanoubat M."/>
            <person name="Quetier F."/>
            <person name="Yu Y."/>
            <person name="Kim H.R."/>
            <person name="Rambo T."/>
            <person name="Currie J."/>
            <person name="Collura K."/>
            <person name="Luo M."/>
            <person name="Yang T."/>
            <person name="Ammiraju J.S.S."/>
            <person name="Engler F."/>
            <person name="Soderlund C."/>
            <person name="Wing R.A."/>
            <person name="Palmer L.E."/>
            <person name="de la Bastide M."/>
            <person name="Spiegel L."/>
            <person name="Nascimento L."/>
            <person name="Zutavern T."/>
            <person name="O'Shaughnessy A."/>
            <person name="Dike S."/>
            <person name="Dedhia N."/>
            <person name="Preston R."/>
            <person name="Balija V."/>
            <person name="McCombie W.R."/>
            <person name="Chow T."/>
            <person name="Chen H."/>
            <person name="Chung M."/>
            <person name="Chen C."/>
            <person name="Shaw J."/>
            <person name="Wu H."/>
            <person name="Hsiao K."/>
            <person name="Chao Y."/>
            <person name="Chu M."/>
            <person name="Cheng C."/>
            <person name="Hour A."/>
            <person name="Lee P."/>
            <person name="Lin S."/>
            <person name="Lin Y."/>
            <person name="Liou J."/>
            <person name="Liu S."/>
            <person name="Hsing Y."/>
            <person name="Raghuvanshi S."/>
            <person name="Mohanty A."/>
            <person name="Bharti A.K."/>
            <person name="Gaur A."/>
            <person name="Gupta V."/>
            <person name="Kumar D."/>
            <person name="Ravi V."/>
            <person name="Vij S."/>
            <person name="Kapur A."/>
            <person name="Khurana P."/>
            <person name="Khurana P."/>
            <person name="Khurana J.P."/>
            <person name="Tyagi A.K."/>
            <person name="Gaikwad K."/>
            <person name="Singh A."/>
            <person name="Dalal V."/>
            <person name="Srivastava S."/>
            <person name="Dixit A."/>
            <person name="Pal A.K."/>
            <person name="Ghazi I.A."/>
            <person name="Yadav M."/>
            <person name="Pandit A."/>
            <person name="Bhargava A."/>
            <person name="Sureshbabu K."/>
            <person name="Batra K."/>
            <person name="Sharma T.R."/>
            <person name="Mohapatra T."/>
            <person name="Singh N.K."/>
            <person name="Messing J."/>
            <person name="Nelson A.B."/>
            <person name="Fuks G."/>
            <person name="Kavchok S."/>
            <person name="Keizer G."/>
            <person name="Linton E."/>
            <person name="Llaca V."/>
            <person name="Song R."/>
            <person name="Tanyolac B."/>
            <person name="Young S."/>
            <person name="Ho-Il K."/>
            <person name="Hahn J.H."/>
            <person name="Sangsakoo G."/>
            <person name="Vanavichit A."/>
            <person name="de Mattos Luiz.A.T."/>
            <person name="Zimmer P.D."/>
            <person name="Malone G."/>
            <person name="Dellagostin O."/>
            <person name="de Oliveira A.C."/>
            <person name="Bevan M."/>
            <person name="Bancroft I."/>
            <person name="Minx P."/>
            <person name="Cordum H."/>
            <person name="Wilson R."/>
            <person name="Cheng Z."/>
            <person name="Jin W."/>
            <person name="Jiang J."/>
            <person name="Leong S.A."/>
            <person name="Iwama H."/>
            <person name="Gojobori T."/>
            <person name="Itoh T."/>
            <person name="Niimura Y."/>
            <person name="Fujii Y."/>
            <person name="Habara T."/>
            <person name="Sakai H."/>
            <person name="Sato Y."/>
            <person name="Wilson G."/>
            <person name="Kumar K."/>
            <person name="McCouch S."/>
            <person name="Juretic N."/>
            <person name="Hoen D."/>
            <person name="Wright S."/>
            <person name="Bruskiewich R."/>
            <person name="Bureau T."/>
            <person name="Miyao A."/>
            <person name="Hirochika H."/>
            <person name="Nishikawa T."/>
            <person name="Kadowaki K."/>
            <person name="Sugiura M."/>
            <person name="Burr B."/>
            <person name="Sasaki T."/>
        </authorList>
    </citation>
    <scope>NUCLEOTIDE SEQUENCE [LARGE SCALE GENOMIC DNA]</scope>
    <source>
        <strain evidence="2">cv. Nipponbare</strain>
    </source>
</reference>
<dbReference type="AlphaFoldDB" id="Q0DA59"/>
<organism evidence="1 2">
    <name type="scientific">Oryza sativa subsp. japonica</name>
    <name type="common">Rice</name>
    <dbReference type="NCBI Taxonomy" id="39947"/>
    <lineage>
        <taxon>Eukaryota</taxon>
        <taxon>Viridiplantae</taxon>
        <taxon>Streptophyta</taxon>
        <taxon>Embryophyta</taxon>
        <taxon>Tracheophyta</taxon>
        <taxon>Spermatophyta</taxon>
        <taxon>Magnoliopsida</taxon>
        <taxon>Liliopsida</taxon>
        <taxon>Poales</taxon>
        <taxon>Poaceae</taxon>
        <taxon>BOP clade</taxon>
        <taxon>Oryzoideae</taxon>
        <taxon>Oryzeae</taxon>
        <taxon>Oryzinae</taxon>
        <taxon>Oryza</taxon>
        <taxon>Oryza sativa</taxon>
    </lineage>
</organism>
<evidence type="ECO:0000313" key="1">
    <source>
        <dbReference type="EMBL" id="BAF20264.1"/>
    </source>
</evidence>
<accession>Q0DA59</accession>